<dbReference type="InterPro" id="IPR005336">
    <property type="entry name" value="MPC"/>
</dbReference>
<gene>
    <name evidence="12" type="primary">LOC116946898</name>
</gene>
<dbReference type="AlphaFoldDB" id="A0AAJ7TIJ0"/>
<accession>A0AAJ7TIJ0</accession>
<evidence type="ECO:0000256" key="6">
    <source>
        <dbReference type="ARBA" id="ARBA00022989"/>
    </source>
</evidence>
<keyword evidence="3 9" id="KW-0813">Transport</keyword>
<dbReference type="Pfam" id="PF03650">
    <property type="entry name" value="MPC"/>
    <property type="match status" value="1"/>
</dbReference>
<dbReference type="RefSeq" id="XP_032818039.1">
    <property type="nucleotide sequence ID" value="XM_032962148.1"/>
</dbReference>
<dbReference type="GO" id="GO:0006850">
    <property type="term" value="P:pyruvate import into mitochondria"/>
    <property type="evidence" value="ECO:0007669"/>
    <property type="project" value="InterPro"/>
</dbReference>
<evidence type="ECO:0000256" key="8">
    <source>
        <dbReference type="ARBA" id="ARBA00023136"/>
    </source>
</evidence>
<reference evidence="12" key="1">
    <citation type="submission" date="2025-08" db="UniProtKB">
        <authorList>
            <consortium name="RefSeq"/>
        </authorList>
    </citation>
    <scope>IDENTIFICATION</scope>
    <source>
        <tissue evidence="12">Sperm</tissue>
    </source>
</reference>
<keyword evidence="7 9" id="KW-0496">Mitochondrion</keyword>
<keyword evidence="5 9" id="KW-0999">Mitochondrion inner membrane</keyword>
<evidence type="ECO:0000256" key="10">
    <source>
        <dbReference type="SAM" id="MobiDB-lite"/>
    </source>
</evidence>
<evidence type="ECO:0000256" key="7">
    <source>
        <dbReference type="ARBA" id="ARBA00023128"/>
    </source>
</evidence>
<dbReference type="KEGG" id="pmrn:116946898"/>
<name>A0AAJ7TIJ0_PETMA</name>
<evidence type="ECO:0000256" key="1">
    <source>
        <dbReference type="ARBA" id="ARBA00004448"/>
    </source>
</evidence>
<comment type="subcellular location">
    <subcellularLocation>
        <location evidence="1 9">Mitochondrion inner membrane</location>
        <topology evidence="1 9">Multi-pass membrane protein</topology>
    </subcellularLocation>
</comment>
<keyword evidence="11" id="KW-1185">Reference proteome</keyword>
<keyword evidence="4" id="KW-0812">Transmembrane</keyword>
<evidence type="ECO:0000256" key="9">
    <source>
        <dbReference type="RuleBase" id="RU363100"/>
    </source>
</evidence>
<keyword evidence="6" id="KW-1133">Transmembrane helix</keyword>
<dbReference type="Proteomes" id="UP001318040">
    <property type="component" value="Chromosome 28"/>
</dbReference>
<evidence type="ECO:0000313" key="11">
    <source>
        <dbReference type="Proteomes" id="UP001318040"/>
    </source>
</evidence>
<evidence type="ECO:0000256" key="2">
    <source>
        <dbReference type="ARBA" id="ARBA00006416"/>
    </source>
</evidence>
<evidence type="ECO:0000256" key="3">
    <source>
        <dbReference type="ARBA" id="ARBA00022448"/>
    </source>
</evidence>
<evidence type="ECO:0000256" key="5">
    <source>
        <dbReference type="ARBA" id="ARBA00022792"/>
    </source>
</evidence>
<organism evidence="11 12">
    <name type="scientific">Petromyzon marinus</name>
    <name type="common">Sea lamprey</name>
    <dbReference type="NCBI Taxonomy" id="7757"/>
    <lineage>
        <taxon>Eukaryota</taxon>
        <taxon>Metazoa</taxon>
        <taxon>Chordata</taxon>
        <taxon>Craniata</taxon>
        <taxon>Vertebrata</taxon>
        <taxon>Cyclostomata</taxon>
        <taxon>Hyperoartia</taxon>
        <taxon>Petromyzontiformes</taxon>
        <taxon>Petromyzontidae</taxon>
        <taxon>Petromyzon</taxon>
    </lineage>
</organism>
<sequence length="188" mass="21043">MCVCVCVCVPRVERHIYCRRIYIKTREGDITSLATPPPPSPLPSTQQHQQKQQQGRMAAVFRAALHRSLNRIELALPAKMRPFWNHECGPKTVFFYAPLVKWGLVMAGMADMARPADKLSASQSGVLCLSGFIWSRYTLVIIPRTWALFAVNFFVGCCGTVQLGRIWVYRQSLGKTGVALAEIEEDSG</sequence>
<proteinExistence type="inferred from homology"/>
<feature type="region of interest" description="Disordered" evidence="10">
    <location>
        <begin position="30"/>
        <end position="49"/>
    </location>
</feature>
<dbReference type="PANTHER" id="PTHR14154">
    <property type="entry name" value="UPF0041 BRAIN PROTEIN 44-RELATED"/>
    <property type="match status" value="1"/>
</dbReference>
<comment type="similarity">
    <text evidence="2 9">Belongs to the mitochondrial pyruvate carrier (MPC) (TC 2.A.105) family.</text>
</comment>
<comment type="function">
    <text evidence="9">Mediates the uptake of pyruvate into mitochondria.</text>
</comment>
<evidence type="ECO:0000256" key="4">
    <source>
        <dbReference type="ARBA" id="ARBA00022692"/>
    </source>
</evidence>
<dbReference type="GO" id="GO:0005743">
    <property type="term" value="C:mitochondrial inner membrane"/>
    <property type="evidence" value="ECO:0007669"/>
    <property type="project" value="UniProtKB-SubCell"/>
</dbReference>
<keyword evidence="8" id="KW-0472">Membrane</keyword>
<evidence type="ECO:0000313" key="12">
    <source>
        <dbReference type="RefSeq" id="XP_032818039.1"/>
    </source>
</evidence>
<protein>
    <recommendedName>
        <fullName evidence="9">Mitochondrial pyruvate carrier</fullName>
    </recommendedName>
</protein>